<comment type="caution">
    <text evidence="2">The sequence shown here is derived from an EMBL/GenBank/DDBJ whole genome shotgun (WGS) entry which is preliminary data.</text>
</comment>
<name>A0ABR1SHK8_9PEZI</name>
<keyword evidence="3" id="KW-1185">Reference proteome</keyword>
<feature type="region of interest" description="Disordered" evidence="1">
    <location>
        <begin position="395"/>
        <end position="437"/>
    </location>
</feature>
<protein>
    <recommendedName>
        <fullName evidence="4">C2H2-type domain-containing protein</fullName>
    </recommendedName>
</protein>
<accession>A0ABR1SHK8</accession>
<evidence type="ECO:0008006" key="4">
    <source>
        <dbReference type="Google" id="ProtNLM"/>
    </source>
</evidence>
<sequence length="570" mass="64308">MAGNHGPSWAFTADLPSSPRPGNRPEAANPDDQPMTFRAPSTDPSESDEVLVDAAHDEEEVRGYVTQDVEAAVEESMKDPVTDKDVVMALDEDESISSEEPEVWSCGFCSLPYTTPWELRDHLAECHDCDAEGQLDARGIGLIWIWDLQRIKTDHERLQGKHLAETQRTSRREQLDIYIDEAQMNICAMSYFMDKLLSEDMQSCPDPVFQSKRGEAALSYIAAERRYTHHKRELDMLRHEDGPDRIFARYSGLLGGGAASWKPNREEVDGETRFVFPNANWDEMTPLAQARALLNDGLARTNMVPIYLYRMGRNAGLLQLEVCEQPQPEGPLGPEFERYDPPVDWRALNDSEKAHIVLWGRWGEVGRNVPAYLRHLRVQAGTMHKDYFDELYQKQRRQEQNPQQTDPESQKEEEGSCWTSWRSTRSSRRTTTNGSVSAPYTPEVAVYASNEEGCCNERHGQNVDADSWPAIWTVVFIAAATIFGGPVPRKRRGSVGSVNMRSSFGIETMKTVTRLNRQRINGHTTFGHQSESALMDVQKTVDGGSLSDRASGGVLVISSTPLNEEKREKR</sequence>
<dbReference type="EMBL" id="JAQQWI010000006">
    <property type="protein sequence ID" value="KAK8033796.1"/>
    <property type="molecule type" value="Genomic_DNA"/>
</dbReference>
<gene>
    <name evidence="2" type="ORF">PG991_003194</name>
</gene>
<dbReference type="Proteomes" id="UP001396898">
    <property type="component" value="Unassembled WGS sequence"/>
</dbReference>
<evidence type="ECO:0000313" key="2">
    <source>
        <dbReference type="EMBL" id="KAK8033796.1"/>
    </source>
</evidence>
<reference evidence="2 3" key="1">
    <citation type="submission" date="2023-01" db="EMBL/GenBank/DDBJ databases">
        <title>Analysis of 21 Apiospora genomes using comparative genomics revels a genus with tremendous synthesis potential of carbohydrate active enzymes and secondary metabolites.</title>
        <authorList>
            <person name="Sorensen T."/>
        </authorList>
    </citation>
    <scope>NUCLEOTIDE SEQUENCE [LARGE SCALE GENOMIC DNA]</scope>
    <source>
        <strain evidence="2 3">CBS 20057</strain>
    </source>
</reference>
<feature type="region of interest" description="Disordered" evidence="1">
    <location>
        <begin position="1"/>
        <end position="49"/>
    </location>
</feature>
<organism evidence="2 3">
    <name type="scientific">Apiospora marii</name>
    <dbReference type="NCBI Taxonomy" id="335849"/>
    <lineage>
        <taxon>Eukaryota</taxon>
        <taxon>Fungi</taxon>
        <taxon>Dikarya</taxon>
        <taxon>Ascomycota</taxon>
        <taxon>Pezizomycotina</taxon>
        <taxon>Sordariomycetes</taxon>
        <taxon>Xylariomycetidae</taxon>
        <taxon>Amphisphaeriales</taxon>
        <taxon>Apiosporaceae</taxon>
        <taxon>Apiospora</taxon>
    </lineage>
</organism>
<proteinExistence type="predicted"/>
<feature type="compositionally biased region" description="Low complexity" evidence="1">
    <location>
        <begin position="418"/>
        <end position="432"/>
    </location>
</feature>
<evidence type="ECO:0000313" key="3">
    <source>
        <dbReference type="Proteomes" id="UP001396898"/>
    </source>
</evidence>
<evidence type="ECO:0000256" key="1">
    <source>
        <dbReference type="SAM" id="MobiDB-lite"/>
    </source>
</evidence>